<feature type="domain" description="HTH luxR-type" evidence="3">
    <location>
        <begin position="149"/>
        <end position="214"/>
    </location>
</feature>
<dbReference type="InterPro" id="IPR016032">
    <property type="entry name" value="Sig_transdc_resp-reg_C-effctor"/>
</dbReference>
<keyword evidence="2" id="KW-0597">Phosphoprotein</keyword>
<accession>A0A1E3WCP4</accession>
<keyword evidence="6" id="KW-1185">Reference proteome</keyword>
<evidence type="ECO:0000256" key="2">
    <source>
        <dbReference type="PROSITE-ProRule" id="PRU00169"/>
    </source>
</evidence>
<evidence type="ECO:0000259" key="4">
    <source>
        <dbReference type="PROSITE" id="PS50110"/>
    </source>
</evidence>
<dbReference type="NCBIfam" id="NF007935">
    <property type="entry name" value="PRK10651.1"/>
    <property type="match status" value="1"/>
</dbReference>
<dbReference type="PRINTS" id="PR00038">
    <property type="entry name" value="HTHLUXR"/>
</dbReference>
<dbReference type="PROSITE" id="PS00622">
    <property type="entry name" value="HTH_LUXR_1"/>
    <property type="match status" value="1"/>
</dbReference>
<name>A0A1E3WCP4_9HYPH</name>
<dbReference type="Pfam" id="PF00196">
    <property type="entry name" value="GerE"/>
    <property type="match status" value="1"/>
</dbReference>
<dbReference type="SUPFAM" id="SSF46894">
    <property type="entry name" value="C-terminal effector domain of the bipartite response regulators"/>
    <property type="match status" value="1"/>
</dbReference>
<dbReference type="GO" id="GO:0000160">
    <property type="term" value="P:phosphorelay signal transduction system"/>
    <property type="evidence" value="ECO:0007669"/>
    <property type="project" value="InterPro"/>
</dbReference>
<dbReference type="SMART" id="SM00421">
    <property type="entry name" value="HTH_LUXR"/>
    <property type="match status" value="1"/>
</dbReference>
<dbReference type="PROSITE" id="PS50110">
    <property type="entry name" value="RESPONSE_REGULATORY"/>
    <property type="match status" value="1"/>
</dbReference>
<feature type="modified residue" description="4-aspartylphosphate" evidence="2">
    <location>
        <position position="58"/>
    </location>
</feature>
<sequence>MNTESCRVLLVDDHPLFRCGVAQLIAAQEGFEVVGEAASAEEGVQLASSLKPDLVLMDLNMRESSGLSALKQIKDSGLDTQVIMLTVSDAEQDFIRAVRAGAEGYLLKGSEPEEILDKLRLAARGETVFTEPLMSMLLETMRDGTPAAPPTDEECLTARERQILRLIAAGKSNKHIARELDISDGTVKVHVKNLLRKLNLQSRLEAAVWALTTA</sequence>
<dbReference type="InterPro" id="IPR001789">
    <property type="entry name" value="Sig_transdc_resp-reg_receiver"/>
</dbReference>
<dbReference type="AlphaFoldDB" id="A0A1E3WCP4"/>
<dbReference type="PROSITE" id="PS50043">
    <property type="entry name" value="HTH_LUXR_2"/>
    <property type="match status" value="1"/>
</dbReference>
<dbReference type="PANTHER" id="PTHR43214:SF38">
    <property type="entry name" value="NITRATE_NITRITE RESPONSE REGULATOR PROTEIN NARL"/>
    <property type="match status" value="1"/>
</dbReference>
<dbReference type="InterPro" id="IPR011006">
    <property type="entry name" value="CheY-like_superfamily"/>
</dbReference>
<dbReference type="Pfam" id="PF00072">
    <property type="entry name" value="Response_reg"/>
    <property type="match status" value="1"/>
</dbReference>
<dbReference type="EMBL" id="LPWD01000089">
    <property type="protein sequence ID" value="ODS03575.1"/>
    <property type="molecule type" value="Genomic_DNA"/>
</dbReference>
<dbReference type="RefSeq" id="WP_069623229.1">
    <property type="nucleotide sequence ID" value="NZ_LPWD01000089.1"/>
</dbReference>
<reference evidence="5 6" key="1">
    <citation type="journal article" date="2016" name="Environ. Microbiol.">
        <title>New Methyloceanibacter diversity from North Sea sediments includes methanotroph containing solely the soluble methane monooxygenase.</title>
        <authorList>
            <person name="Vekeman B."/>
            <person name="Kerckhof F.M."/>
            <person name="Cremers G."/>
            <person name="de Vos P."/>
            <person name="Vandamme P."/>
            <person name="Boon N."/>
            <person name="Op den Camp H.J."/>
            <person name="Heylen K."/>
        </authorList>
    </citation>
    <scope>NUCLEOTIDE SEQUENCE [LARGE SCALE GENOMIC DNA]</scope>
    <source>
        <strain evidence="5 6">R-67177</strain>
    </source>
</reference>
<evidence type="ECO:0000313" key="5">
    <source>
        <dbReference type="EMBL" id="ODS03575.1"/>
    </source>
</evidence>
<dbReference type="InterPro" id="IPR000792">
    <property type="entry name" value="Tscrpt_reg_LuxR_C"/>
</dbReference>
<dbReference type="Proteomes" id="UP000095042">
    <property type="component" value="Unassembled WGS sequence"/>
</dbReference>
<proteinExistence type="predicted"/>
<dbReference type="GO" id="GO:0006355">
    <property type="term" value="P:regulation of DNA-templated transcription"/>
    <property type="evidence" value="ECO:0007669"/>
    <property type="project" value="InterPro"/>
</dbReference>
<protein>
    <submittedName>
        <fullName evidence="5">Two-component system response regulator</fullName>
    </submittedName>
</protein>
<dbReference type="CDD" id="cd06170">
    <property type="entry name" value="LuxR_C_like"/>
    <property type="match status" value="1"/>
</dbReference>
<feature type="domain" description="Response regulatory" evidence="4">
    <location>
        <begin position="7"/>
        <end position="123"/>
    </location>
</feature>
<dbReference type="OrthoDB" id="9782896at2"/>
<evidence type="ECO:0000259" key="3">
    <source>
        <dbReference type="PROSITE" id="PS50043"/>
    </source>
</evidence>
<dbReference type="SMART" id="SM00448">
    <property type="entry name" value="REC"/>
    <property type="match status" value="1"/>
</dbReference>
<evidence type="ECO:0000256" key="1">
    <source>
        <dbReference type="ARBA" id="ARBA00023125"/>
    </source>
</evidence>
<dbReference type="InterPro" id="IPR039420">
    <property type="entry name" value="WalR-like"/>
</dbReference>
<organism evidence="5 6">
    <name type="scientific">Methyloceanibacter marginalis</name>
    <dbReference type="NCBI Taxonomy" id="1774971"/>
    <lineage>
        <taxon>Bacteria</taxon>
        <taxon>Pseudomonadati</taxon>
        <taxon>Pseudomonadota</taxon>
        <taxon>Alphaproteobacteria</taxon>
        <taxon>Hyphomicrobiales</taxon>
        <taxon>Hyphomicrobiaceae</taxon>
        <taxon>Methyloceanibacter</taxon>
    </lineage>
</organism>
<keyword evidence="1" id="KW-0238">DNA-binding</keyword>
<dbReference type="GO" id="GO:0003677">
    <property type="term" value="F:DNA binding"/>
    <property type="evidence" value="ECO:0007669"/>
    <property type="project" value="UniProtKB-KW"/>
</dbReference>
<gene>
    <name evidence="5" type="ORF">AUC71_08970</name>
</gene>
<dbReference type="Gene3D" id="3.40.50.2300">
    <property type="match status" value="1"/>
</dbReference>
<comment type="caution">
    <text evidence="5">The sequence shown here is derived from an EMBL/GenBank/DDBJ whole genome shotgun (WGS) entry which is preliminary data.</text>
</comment>
<dbReference type="PANTHER" id="PTHR43214">
    <property type="entry name" value="TWO-COMPONENT RESPONSE REGULATOR"/>
    <property type="match status" value="1"/>
</dbReference>
<evidence type="ECO:0000313" key="6">
    <source>
        <dbReference type="Proteomes" id="UP000095042"/>
    </source>
</evidence>
<dbReference type="SUPFAM" id="SSF52172">
    <property type="entry name" value="CheY-like"/>
    <property type="match status" value="1"/>
</dbReference>